<gene>
    <name evidence="1" type="ORF">EJ06DRAFT_79676</name>
</gene>
<keyword evidence="2" id="KW-1185">Reference proteome</keyword>
<proteinExistence type="predicted"/>
<dbReference type="AlphaFoldDB" id="A0A6G1HTE2"/>
<dbReference type="Proteomes" id="UP000799640">
    <property type="component" value="Unassembled WGS sequence"/>
</dbReference>
<dbReference type="EMBL" id="ML996698">
    <property type="protein sequence ID" value="KAF2399290.1"/>
    <property type="molecule type" value="Genomic_DNA"/>
</dbReference>
<evidence type="ECO:0000313" key="2">
    <source>
        <dbReference type="Proteomes" id="UP000799640"/>
    </source>
</evidence>
<evidence type="ECO:0000313" key="1">
    <source>
        <dbReference type="EMBL" id="KAF2399290.1"/>
    </source>
</evidence>
<reference evidence="1" key="1">
    <citation type="journal article" date="2020" name="Stud. Mycol.">
        <title>101 Dothideomycetes genomes: a test case for predicting lifestyles and emergence of pathogens.</title>
        <authorList>
            <person name="Haridas S."/>
            <person name="Albert R."/>
            <person name="Binder M."/>
            <person name="Bloem J."/>
            <person name="Labutti K."/>
            <person name="Salamov A."/>
            <person name="Andreopoulos B."/>
            <person name="Baker S."/>
            <person name="Barry K."/>
            <person name="Bills G."/>
            <person name="Bluhm B."/>
            <person name="Cannon C."/>
            <person name="Castanera R."/>
            <person name="Culley D."/>
            <person name="Daum C."/>
            <person name="Ezra D."/>
            <person name="Gonzalez J."/>
            <person name="Henrissat B."/>
            <person name="Kuo A."/>
            <person name="Liang C."/>
            <person name="Lipzen A."/>
            <person name="Lutzoni F."/>
            <person name="Magnuson J."/>
            <person name="Mondo S."/>
            <person name="Nolan M."/>
            <person name="Ohm R."/>
            <person name="Pangilinan J."/>
            <person name="Park H.-J."/>
            <person name="Ramirez L."/>
            <person name="Alfaro M."/>
            <person name="Sun H."/>
            <person name="Tritt A."/>
            <person name="Yoshinaga Y."/>
            <person name="Zwiers L.-H."/>
            <person name="Turgeon B."/>
            <person name="Goodwin S."/>
            <person name="Spatafora J."/>
            <person name="Crous P."/>
            <person name="Grigoriev I."/>
        </authorList>
    </citation>
    <scope>NUCLEOTIDE SEQUENCE</scope>
    <source>
        <strain evidence="1">CBS 262.69</strain>
    </source>
</reference>
<accession>A0A6G1HTE2</accession>
<organism evidence="1 2">
    <name type="scientific">Trichodelitschia bisporula</name>
    <dbReference type="NCBI Taxonomy" id="703511"/>
    <lineage>
        <taxon>Eukaryota</taxon>
        <taxon>Fungi</taxon>
        <taxon>Dikarya</taxon>
        <taxon>Ascomycota</taxon>
        <taxon>Pezizomycotina</taxon>
        <taxon>Dothideomycetes</taxon>
        <taxon>Dothideomycetes incertae sedis</taxon>
        <taxon>Phaeotrichales</taxon>
        <taxon>Phaeotrichaceae</taxon>
        <taxon>Trichodelitschia</taxon>
    </lineage>
</organism>
<name>A0A6G1HTE2_9PEZI</name>
<sequence>MDMSFFYKTGNMVLKNWQKRRAAIVSNHPSQPLGADELDLSEKITGLIFDREMRQTLLYEWLIEKGLWSSASQPIQLGDPSQWPPLISSPIFSDRPHSELDVLAGGMKDAILANIAARRASHCNGSDFWRRICASTCSLLGWRRKLRGLGARVGLRLCSVPGYRRRGAWWTGMSGCLSFY</sequence>
<protein>
    <submittedName>
        <fullName evidence="1">Uncharacterized protein</fullName>
    </submittedName>
</protein>